<dbReference type="Pfam" id="PF00665">
    <property type="entry name" value="rve"/>
    <property type="match status" value="1"/>
</dbReference>
<protein>
    <submittedName>
        <fullName evidence="3">IS30 family transposase</fullName>
    </submittedName>
</protein>
<dbReference type="EMBL" id="JAJHJB010000093">
    <property type="protein sequence ID" value="MCC5468670.1"/>
    <property type="molecule type" value="Genomic_DNA"/>
</dbReference>
<gene>
    <name evidence="3" type="ORF">LMF89_25375</name>
</gene>
<name>A0ABS8I070_9FIRM</name>
<reference evidence="3" key="1">
    <citation type="submission" date="2021-11" db="EMBL/GenBank/DDBJ databases">
        <title>Description of a new species Pelosinus isolated from the bottom sediments of Lake Baikal.</title>
        <authorList>
            <person name="Zakharyuk A."/>
        </authorList>
    </citation>
    <scope>NUCLEOTIDE SEQUENCE</scope>
    <source>
        <strain evidence="3">Bkl1</strain>
    </source>
</reference>
<dbReference type="InterPro" id="IPR001584">
    <property type="entry name" value="Integrase_cat-core"/>
</dbReference>
<evidence type="ECO:0000256" key="1">
    <source>
        <dbReference type="ARBA" id="ARBA00023172"/>
    </source>
</evidence>
<dbReference type="Pfam" id="PF13936">
    <property type="entry name" value="HTH_38"/>
    <property type="match status" value="1"/>
</dbReference>
<feature type="domain" description="Integrase catalytic" evidence="2">
    <location>
        <begin position="179"/>
        <end position="352"/>
    </location>
</feature>
<dbReference type="InterPro" id="IPR051917">
    <property type="entry name" value="Transposase-Integrase"/>
</dbReference>
<proteinExistence type="predicted"/>
<dbReference type="PROSITE" id="PS50994">
    <property type="entry name" value="INTEGRASE"/>
    <property type="match status" value="1"/>
</dbReference>
<dbReference type="InterPro" id="IPR025246">
    <property type="entry name" value="IS30-like_HTH"/>
</dbReference>
<dbReference type="SUPFAM" id="SSF88659">
    <property type="entry name" value="Sigma3 and sigma4 domains of RNA polymerase sigma factors"/>
    <property type="match status" value="1"/>
</dbReference>
<evidence type="ECO:0000313" key="3">
    <source>
        <dbReference type="EMBL" id="MCC5468670.1"/>
    </source>
</evidence>
<comment type="caution">
    <text evidence="3">The sequence shown here is derived from an EMBL/GenBank/DDBJ whole genome shotgun (WGS) entry which is preliminary data.</text>
</comment>
<dbReference type="Proteomes" id="UP001165492">
    <property type="component" value="Unassembled WGS sequence"/>
</dbReference>
<dbReference type="NCBIfam" id="NF033563">
    <property type="entry name" value="transpos_IS30"/>
    <property type="match status" value="1"/>
</dbReference>
<dbReference type="PANTHER" id="PTHR10948">
    <property type="entry name" value="TRANSPOSASE"/>
    <property type="match status" value="1"/>
</dbReference>
<dbReference type="InterPro" id="IPR012337">
    <property type="entry name" value="RNaseH-like_sf"/>
</dbReference>
<keyword evidence="1" id="KW-0233">DNA recombination</keyword>
<dbReference type="SUPFAM" id="SSF53098">
    <property type="entry name" value="Ribonuclease H-like"/>
    <property type="match status" value="1"/>
</dbReference>
<dbReference type="Gene3D" id="3.30.420.10">
    <property type="entry name" value="Ribonuclease H-like superfamily/Ribonuclease H"/>
    <property type="match status" value="1"/>
</dbReference>
<dbReference type="InterPro" id="IPR013324">
    <property type="entry name" value="RNA_pol_sigma_r3/r4-like"/>
</dbReference>
<accession>A0ABS8I070</accession>
<sequence>MSQRNYTVENKKNKHLTEKERYTIEILLKEKLKASEIAKRLGKHQRTIEREITKGKIRLLNSNLSYREEYCADRGQAVYQANGANKGCNLKIGKDHQLVQHIEKLIVKRKYSPDAVMGEIKAKGLKFKTSICTKTLYNYIDKGIFVNISNQDLPIKKDKKKGIYRKVKIAHKNLKGTSIEERPIEIEQREEYGHWEMDCVVGPRKGKGAVLLVLSERCSREEIICKMPGKTQEAVKAALDKLEVKYGEHFRRKFKTITVDNGSEFLNFRQIEQSKLAADESRVKVYYAHPYSSWERGTNENINKMIRRFIPKGTDIGIITEARIRRIEQWINNYPRRIFGYQSANEIASKMSA</sequence>
<evidence type="ECO:0000259" key="2">
    <source>
        <dbReference type="PROSITE" id="PS50994"/>
    </source>
</evidence>
<organism evidence="3 4">
    <name type="scientific">Pelosinus baikalensis</name>
    <dbReference type="NCBI Taxonomy" id="2892015"/>
    <lineage>
        <taxon>Bacteria</taxon>
        <taxon>Bacillati</taxon>
        <taxon>Bacillota</taxon>
        <taxon>Negativicutes</taxon>
        <taxon>Selenomonadales</taxon>
        <taxon>Sporomusaceae</taxon>
        <taxon>Pelosinus</taxon>
    </lineage>
</organism>
<evidence type="ECO:0000313" key="4">
    <source>
        <dbReference type="Proteomes" id="UP001165492"/>
    </source>
</evidence>
<dbReference type="InterPro" id="IPR053392">
    <property type="entry name" value="Transposase_IS30-like"/>
</dbReference>
<keyword evidence="4" id="KW-1185">Reference proteome</keyword>
<dbReference type="InterPro" id="IPR036397">
    <property type="entry name" value="RNaseH_sf"/>
</dbReference>
<dbReference type="PANTHER" id="PTHR10948:SF23">
    <property type="entry name" value="TRANSPOSASE INSI FOR INSERTION SEQUENCE ELEMENT IS30A-RELATED"/>
    <property type="match status" value="1"/>
</dbReference>